<dbReference type="GO" id="GO:0016226">
    <property type="term" value="P:iron-sulfur cluster assembly"/>
    <property type="evidence" value="ECO:0007669"/>
    <property type="project" value="InterPro"/>
</dbReference>
<dbReference type="GO" id="GO:0005829">
    <property type="term" value="C:cytosol"/>
    <property type="evidence" value="ECO:0007669"/>
    <property type="project" value="TreeGrafter"/>
</dbReference>
<evidence type="ECO:0000256" key="7">
    <source>
        <dbReference type="SAM" id="MobiDB-lite"/>
    </source>
</evidence>
<name>A0A198UFV7_MORCA</name>
<keyword evidence="3 6" id="KW-0067">ATP-binding</keyword>
<dbReference type="InterPro" id="IPR019591">
    <property type="entry name" value="Mrp/NBP35_ATP-bd"/>
</dbReference>
<dbReference type="InterPro" id="IPR027417">
    <property type="entry name" value="P-loop_NTPase"/>
</dbReference>
<proteinExistence type="inferred from homology"/>
<dbReference type="InterPro" id="IPR033756">
    <property type="entry name" value="YlxH/NBP35"/>
</dbReference>
<dbReference type="GO" id="GO:0005524">
    <property type="term" value="F:ATP binding"/>
    <property type="evidence" value="ECO:0007669"/>
    <property type="project" value="UniProtKB-UniRule"/>
</dbReference>
<dbReference type="EMBL" id="LXHC01000024">
    <property type="protein sequence ID" value="OAU95306.1"/>
    <property type="molecule type" value="Genomic_DNA"/>
</dbReference>
<keyword evidence="4 6" id="KW-0408">Iron</keyword>
<sequence length="402" mass="43868">MFELFKKKKPTTSSVQAVIDEMTLYGHPLTKYIEKMNLTDGKVLDLQMRIAESDDTAELERQYHTLQKRLYPLGIEEVNINVTVTSKDTSKEGGLANTHDHTAQPNSVKTHHPTKNADTIPAHHDEPAPTKAATKQSQLSAHPRIKHIIAVASGKGGVGKSTTTVNLALALQKMGKRVGILDADIYGPSIPTMLGVATKKPIVENDQFIPIDANGMAVLSIGNLIEAENTPIAWRGIKATGALMQLYNQTNWPQLDYLLIDMPPGTGDIQLTLAQRIPLTGAIIVTTPQHIALLDAKKGVEMFRKTDIRVLGIIENMALHTCTHCGHTEAIFGTGGGDEMAKAYGVPLLGQLPLDAAIRAAMDDGNTDELTCADFSRHYEHIAKLLDERAGQFTKKSSERFF</sequence>
<dbReference type="PANTHER" id="PTHR42961:SF2">
    <property type="entry name" value="IRON-SULFUR PROTEIN NUBPL"/>
    <property type="match status" value="1"/>
</dbReference>
<dbReference type="Proteomes" id="UP000078228">
    <property type="component" value="Unassembled WGS sequence"/>
</dbReference>
<dbReference type="PANTHER" id="PTHR42961">
    <property type="entry name" value="IRON-SULFUR PROTEIN NUBPL"/>
    <property type="match status" value="1"/>
</dbReference>
<dbReference type="AlphaFoldDB" id="A0A198UFV7"/>
<evidence type="ECO:0000313" key="9">
    <source>
        <dbReference type="Proteomes" id="UP000078228"/>
    </source>
</evidence>
<evidence type="ECO:0000256" key="2">
    <source>
        <dbReference type="ARBA" id="ARBA00022741"/>
    </source>
</evidence>
<protein>
    <recommendedName>
        <fullName evidence="6">Iron-sulfur cluster carrier protein</fullName>
    </recommendedName>
</protein>
<evidence type="ECO:0000256" key="3">
    <source>
        <dbReference type="ARBA" id="ARBA00022840"/>
    </source>
</evidence>
<dbReference type="GO" id="GO:0051539">
    <property type="term" value="F:4 iron, 4 sulfur cluster binding"/>
    <property type="evidence" value="ECO:0007669"/>
    <property type="project" value="TreeGrafter"/>
</dbReference>
<dbReference type="HAMAP" id="MF_02040">
    <property type="entry name" value="Mrp_NBP35"/>
    <property type="match status" value="1"/>
</dbReference>
<dbReference type="OrthoDB" id="9809679at2"/>
<reference evidence="8 9" key="1">
    <citation type="journal article" date="2016" name="Genome Biol. Evol.">
        <title>Comparative Genomic Analyses of the Moraxella catarrhalis Serosensitive and Seroresistant Lineages Demonstrate Their Independent Evolution.</title>
        <authorList>
            <person name="Earl J.P."/>
            <person name="de Vries S.P."/>
            <person name="Ahmed A."/>
            <person name="Powell E."/>
            <person name="Schultz M.P."/>
            <person name="Hermans P.W."/>
            <person name="Hill D.J."/>
            <person name="Zhou Z."/>
            <person name="Constantinidou C.I."/>
            <person name="Hu F.Z."/>
            <person name="Bootsma H.J."/>
            <person name="Ehrlich G.D."/>
        </authorList>
    </citation>
    <scope>NUCLEOTIDE SEQUENCE [LARGE SCALE GENOMIC DNA]</scope>
    <source>
        <strain evidence="8 9">Z7542</strain>
    </source>
</reference>
<evidence type="ECO:0000313" key="8">
    <source>
        <dbReference type="EMBL" id="OAU95306.1"/>
    </source>
</evidence>
<keyword evidence="9" id="KW-1185">Reference proteome</keyword>
<keyword evidence="5 6" id="KW-0411">Iron-sulfur</keyword>
<dbReference type="PROSITE" id="PS01215">
    <property type="entry name" value="MRP"/>
    <property type="match status" value="1"/>
</dbReference>
<evidence type="ECO:0000256" key="5">
    <source>
        <dbReference type="ARBA" id="ARBA00023014"/>
    </source>
</evidence>
<feature type="region of interest" description="Disordered" evidence="7">
    <location>
        <begin position="88"/>
        <end position="128"/>
    </location>
</feature>
<dbReference type="PATRIC" id="fig|480.237.peg.823"/>
<comment type="similarity">
    <text evidence="6">Belongs to the Mrp/NBP35 ATP-binding proteins family.</text>
</comment>
<dbReference type="InterPro" id="IPR044304">
    <property type="entry name" value="NUBPL-like"/>
</dbReference>
<keyword evidence="1 6" id="KW-0479">Metal-binding</keyword>
<dbReference type="GO" id="GO:0140663">
    <property type="term" value="F:ATP-dependent FeS chaperone activity"/>
    <property type="evidence" value="ECO:0007669"/>
    <property type="project" value="InterPro"/>
</dbReference>
<accession>A0A198UFV7</accession>
<dbReference type="Gene3D" id="3.40.50.300">
    <property type="entry name" value="P-loop containing nucleotide triphosphate hydrolases"/>
    <property type="match status" value="1"/>
</dbReference>
<dbReference type="CDD" id="cd02037">
    <property type="entry name" value="Mrp_NBP35"/>
    <property type="match status" value="1"/>
</dbReference>
<gene>
    <name evidence="8" type="ORF">AO384_1497</name>
</gene>
<evidence type="ECO:0000256" key="6">
    <source>
        <dbReference type="HAMAP-Rule" id="MF_02040"/>
    </source>
</evidence>
<dbReference type="InterPro" id="IPR000808">
    <property type="entry name" value="Mrp-like_CS"/>
</dbReference>
<dbReference type="RefSeq" id="WP_064611990.1">
    <property type="nucleotide sequence ID" value="NZ_LXHB01000141.1"/>
</dbReference>
<evidence type="ECO:0000256" key="4">
    <source>
        <dbReference type="ARBA" id="ARBA00023004"/>
    </source>
</evidence>
<comment type="subunit">
    <text evidence="6">Homodimer.</text>
</comment>
<dbReference type="GO" id="GO:0016887">
    <property type="term" value="F:ATP hydrolysis activity"/>
    <property type="evidence" value="ECO:0007669"/>
    <property type="project" value="UniProtKB-UniRule"/>
</dbReference>
<keyword evidence="2 6" id="KW-0547">Nucleotide-binding</keyword>
<feature type="binding site" evidence="6">
    <location>
        <begin position="154"/>
        <end position="161"/>
    </location>
    <ligand>
        <name>ATP</name>
        <dbReference type="ChEBI" id="CHEBI:30616"/>
    </ligand>
</feature>
<dbReference type="GO" id="GO:0046872">
    <property type="term" value="F:metal ion binding"/>
    <property type="evidence" value="ECO:0007669"/>
    <property type="project" value="UniProtKB-KW"/>
</dbReference>
<dbReference type="FunFam" id="3.40.50.300:FF:001119">
    <property type="entry name" value="Iron-sulfur cluster carrier protein"/>
    <property type="match status" value="1"/>
</dbReference>
<keyword evidence="6" id="KW-0378">Hydrolase</keyword>
<evidence type="ECO:0000256" key="1">
    <source>
        <dbReference type="ARBA" id="ARBA00022723"/>
    </source>
</evidence>
<comment type="caution">
    <text evidence="8">The sequence shown here is derived from an EMBL/GenBank/DDBJ whole genome shotgun (WGS) entry which is preliminary data.</text>
</comment>
<comment type="function">
    <text evidence="6">Binds and transfers iron-sulfur (Fe-S) clusters to target apoproteins. Can hydrolyze ATP.</text>
</comment>
<dbReference type="SUPFAM" id="SSF52540">
    <property type="entry name" value="P-loop containing nucleoside triphosphate hydrolases"/>
    <property type="match status" value="1"/>
</dbReference>
<dbReference type="Pfam" id="PF10609">
    <property type="entry name" value="ParA"/>
    <property type="match status" value="1"/>
</dbReference>
<organism evidence="8 9">
    <name type="scientific">Moraxella catarrhalis</name>
    <name type="common">Branhamella catarrhalis</name>
    <dbReference type="NCBI Taxonomy" id="480"/>
    <lineage>
        <taxon>Bacteria</taxon>
        <taxon>Pseudomonadati</taxon>
        <taxon>Pseudomonadota</taxon>
        <taxon>Gammaproteobacteria</taxon>
        <taxon>Moraxellales</taxon>
        <taxon>Moraxellaceae</taxon>
        <taxon>Moraxella</taxon>
    </lineage>
</organism>